<protein>
    <recommendedName>
        <fullName evidence="1">F-box domain-containing protein</fullName>
    </recommendedName>
</protein>
<dbReference type="Proteomes" id="UP000799537">
    <property type="component" value="Unassembled WGS sequence"/>
</dbReference>
<feature type="domain" description="F-box" evidence="1">
    <location>
        <begin position="4"/>
        <end position="49"/>
    </location>
</feature>
<dbReference type="RefSeq" id="XP_033664072.1">
    <property type="nucleotide sequence ID" value="XM_033808192.1"/>
</dbReference>
<sequence>MSKPNILAQLPEELLQDILERLYKSDLTALNVASRWCYQVATPLIWREVELVDCRTVHEEGTDEHDDGGILRKLLLLASKPNLATSVHTLTHRCHLPPPAIFSELPYNTFSAQTLSTDPRTIRLVQHAVAQMTHVHTLRIILGHPSLTDALLRCFFDSNRSSPGSGCNPVRKLWLENCRISAGLNPSLESHLYWLPLKLDFSGLESVRFRRLPMRPASPLDWSRAGIVYARGGRGRELQDGTGGQYVTTLNDFSEESRAGNDHLMWLENRRVYRPPNGEPVSDLGPSPLEALYEHASRWDDIIYSNLPVTADLSLPNDVEELVSLSSYDRAVMAYRGQSLDCGAPNNPGERAYPFPLHRDRLLTRNRAYKTMQRETIPSSTAAVMMLSSASATLTSLTLDWVLNIPPMIGPSIDPKSYMSWTSMYLDLFSCRFPHLRAFQFRNCVVPDTLLLPGFYLLDRSFRAANDIAGVPISMLHNKKDGQASSPDLAGLAFMEAHPKLQCLAWPMNHFFAPGEISPDIAPRIQAVVETLGRTLTDLRIDSLYSGSGEPQSEAFICPDHGARASRRKFVTGFAIKMKKLESIKIEGGMPRDERREVIRALHGSPIKKIVMIGVCSPLGNTWGHEGTDVGQSLVMDSELDGLEAEEKPTVFEIGPTKPQPPPPNFKYNFEYGWEGSAPMLHTIASFHADTIRELKFCGYKGAPVLLSPTPITTPLLAALKHFHNLESVIMSMYLTTLFEGAPRDSDIISYWLNSRTPTSTALVHITDEEPEGWEKELRTKFAPDALAWQITNFVAPFLSETAKKRVGGVHVRASFCIGENGGLFDVDLWVGKGVLGSDVCLGFKGPREEMEDERRRGKLEKRRWF</sequence>
<organism evidence="2 3">
    <name type="scientific">Zasmidium cellare ATCC 36951</name>
    <dbReference type="NCBI Taxonomy" id="1080233"/>
    <lineage>
        <taxon>Eukaryota</taxon>
        <taxon>Fungi</taxon>
        <taxon>Dikarya</taxon>
        <taxon>Ascomycota</taxon>
        <taxon>Pezizomycotina</taxon>
        <taxon>Dothideomycetes</taxon>
        <taxon>Dothideomycetidae</taxon>
        <taxon>Mycosphaerellales</taxon>
        <taxon>Mycosphaerellaceae</taxon>
        <taxon>Zasmidium</taxon>
    </lineage>
</organism>
<dbReference type="AlphaFoldDB" id="A0A6A6C8M4"/>
<dbReference type="InterPro" id="IPR036047">
    <property type="entry name" value="F-box-like_dom_sf"/>
</dbReference>
<gene>
    <name evidence="2" type="ORF">M409DRAFT_26626</name>
</gene>
<dbReference type="PROSITE" id="PS50181">
    <property type="entry name" value="FBOX"/>
    <property type="match status" value="1"/>
</dbReference>
<evidence type="ECO:0000313" key="2">
    <source>
        <dbReference type="EMBL" id="KAF2163183.1"/>
    </source>
</evidence>
<evidence type="ECO:0000313" key="3">
    <source>
        <dbReference type="Proteomes" id="UP000799537"/>
    </source>
</evidence>
<dbReference type="GeneID" id="54561464"/>
<keyword evidence="3" id="KW-1185">Reference proteome</keyword>
<accession>A0A6A6C8M4</accession>
<dbReference type="EMBL" id="ML993610">
    <property type="protein sequence ID" value="KAF2163183.1"/>
    <property type="molecule type" value="Genomic_DNA"/>
</dbReference>
<proteinExistence type="predicted"/>
<dbReference type="SUPFAM" id="SSF81383">
    <property type="entry name" value="F-box domain"/>
    <property type="match status" value="1"/>
</dbReference>
<evidence type="ECO:0000259" key="1">
    <source>
        <dbReference type="PROSITE" id="PS50181"/>
    </source>
</evidence>
<dbReference type="OrthoDB" id="47801at2759"/>
<dbReference type="InterPro" id="IPR001810">
    <property type="entry name" value="F-box_dom"/>
</dbReference>
<reference evidence="2" key="1">
    <citation type="journal article" date="2020" name="Stud. Mycol.">
        <title>101 Dothideomycetes genomes: a test case for predicting lifestyles and emergence of pathogens.</title>
        <authorList>
            <person name="Haridas S."/>
            <person name="Albert R."/>
            <person name="Binder M."/>
            <person name="Bloem J."/>
            <person name="Labutti K."/>
            <person name="Salamov A."/>
            <person name="Andreopoulos B."/>
            <person name="Baker S."/>
            <person name="Barry K."/>
            <person name="Bills G."/>
            <person name="Bluhm B."/>
            <person name="Cannon C."/>
            <person name="Castanera R."/>
            <person name="Culley D."/>
            <person name="Daum C."/>
            <person name="Ezra D."/>
            <person name="Gonzalez J."/>
            <person name="Henrissat B."/>
            <person name="Kuo A."/>
            <person name="Liang C."/>
            <person name="Lipzen A."/>
            <person name="Lutzoni F."/>
            <person name="Magnuson J."/>
            <person name="Mondo S."/>
            <person name="Nolan M."/>
            <person name="Ohm R."/>
            <person name="Pangilinan J."/>
            <person name="Park H.-J."/>
            <person name="Ramirez L."/>
            <person name="Alfaro M."/>
            <person name="Sun H."/>
            <person name="Tritt A."/>
            <person name="Yoshinaga Y."/>
            <person name="Zwiers L.-H."/>
            <person name="Turgeon B."/>
            <person name="Goodwin S."/>
            <person name="Spatafora J."/>
            <person name="Crous P."/>
            <person name="Grigoriev I."/>
        </authorList>
    </citation>
    <scope>NUCLEOTIDE SEQUENCE</scope>
    <source>
        <strain evidence="2">ATCC 36951</strain>
    </source>
</reference>
<name>A0A6A6C8M4_ZASCE</name>